<protein>
    <submittedName>
        <fullName evidence="3">Uncharacterized protein</fullName>
    </submittedName>
</protein>
<feature type="transmembrane region" description="Helical" evidence="2">
    <location>
        <begin position="23"/>
        <end position="43"/>
    </location>
</feature>
<reference evidence="4" key="1">
    <citation type="submission" date="2013-06" db="EMBL/GenBank/DDBJ databases">
        <authorList>
            <person name="Zhao Q."/>
        </authorList>
    </citation>
    <scope>NUCLEOTIDE SEQUENCE</scope>
    <source>
        <strain evidence="4">cv. W1943</strain>
    </source>
</reference>
<dbReference type="Proteomes" id="UP000008022">
    <property type="component" value="Unassembled WGS sequence"/>
</dbReference>
<dbReference type="AlphaFoldDB" id="A0A0E0RB72"/>
<evidence type="ECO:0000313" key="3">
    <source>
        <dbReference type="EnsemblPlants" id="ORUFI11G22160.1"/>
    </source>
</evidence>
<evidence type="ECO:0000313" key="4">
    <source>
        <dbReference type="Proteomes" id="UP000008022"/>
    </source>
</evidence>
<dbReference type="Gramene" id="ORUFI11G22160.1">
    <property type="protein sequence ID" value="ORUFI11G22160.1"/>
    <property type="gene ID" value="ORUFI11G22160"/>
</dbReference>
<accession>A0A0E0RB72</accession>
<feature type="region of interest" description="Disordered" evidence="1">
    <location>
        <begin position="106"/>
        <end position="135"/>
    </location>
</feature>
<proteinExistence type="predicted"/>
<sequence>MGAQFARPCAEPGLVDRSMARRFGFMATTTAWAAVIMLLLVAVTGGHGGSLAAGVEREGGKPFPPVPTEPFPPPPASTTAEVLRAAKPSSTNPPCWVAPPTEPFLPAPPCHRRPPAGTPETKTNTSPSTLASTGPGAQLPCGHKHERAEAPRTICALAGEKPNPGIWKCHVSGNIAQLLRPPCHLPKPNLLLEPHIRHRQLSDG</sequence>
<evidence type="ECO:0000256" key="1">
    <source>
        <dbReference type="SAM" id="MobiDB-lite"/>
    </source>
</evidence>
<keyword evidence="2" id="KW-0812">Transmembrane</keyword>
<feature type="compositionally biased region" description="Polar residues" evidence="1">
    <location>
        <begin position="120"/>
        <end position="132"/>
    </location>
</feature>
<keyword evidence="4" id="KW-1185">Reference proteome</keyword>
<keyword evidence="2" id="KW-1133">Transmembrane helix</keyword>
<organism evidence="3 4">
    <name type="scientific">Oryza rufipogon</name>
    <name type="common">Brownbeard rice</name>
    <name type="synonym">Asian wild rice</name>
    <dbReference type="NCBI Taxonomy" id="4529"/>
    <lineage>
        <taxon>Eukaryota</taxon>
        <taxon>Viridiplantae</taxon>
        <taxon>Streptophyta</taxon>
        <taxon>Embryophyta</taxon>
        <taxon>Tracheophyta</taxon>
        <taxon>Spermatophyta</taxon>
        <taxon>Magnoliopsida</taxon>
        <taxon>Liliopsida</taxon>
        <taxon>Poales</taxon>
        <taxon>Poaceae</taxon>
        <taxon>BOP clade</taxon>
        <taxon>Oryzoideae</taxon>
        <taxon>Oryzeae</taxon>
        <taxon>Oryzinae</taxon>
        <taxon>Oryza</taxon>
    </lineage>
</organism>
<dbReference type="EnsemblPlants" id="ORUFI11G22160.1">
    <property type="protein sequence ID" value="ORUFI11G22160.1"/>
    <property type="gene ID" value="ORUFI11G22160"/>
</dbReference>
<dbReference type="HOGENOM" id="CLU_1345141_0_0_1"/>
<evidence type="ECO:0000256" key="2">
    <source>
        <dbReference type="SAM" id="Phobius"/>
    </source>
</evidence>
<keyword evidence="2" id="KW-0472">Membrane</keyword>
<reference evidence="3" key="2">
    <citation type="submission" date="2015-06" db="UniProtKB">
        <authorList>
            <consortium name="EnsemblPlants"/>
        </authorList>
    </citation>
    <scope>IDENTIFICATION</scope>
</reference>
<name>A0A0E0RB72_ORYRU</name>